<comment type="subcellular location">
    <subcellularLocation>
        <location evidence="1">Secreted</location>
    </subcellularLocation>
</comment>
<feature type="domain" description="Expansin-like CBD" evidence="6">
    <location>
        <begin position="189"/>
        <end position="270"/>
    </location>
</feature>
<keyword evidence="2" id="KW-0964">Secreted</keyword>
<dbReference type="CDD" id="cd22275">
    <property type="entry name" value="DPBB_EXPB_N"/>
    <property type="match status" value="1"/>
</dbReference>
<dbReference type="SUPFAM" id="SSF49590">
    <property type="entry name" value="PHL pollen allergen"/>
    <property type="match status" value="1"/>
</dbReference>
<feature type="signal peptide" evidence="4">
    <location>
        <begin position="1"/>
        <end position="34"/>
    </location>
</feature>
<dbReference type="PROSITE" id="PS50842">
    <property type="entry name" value="EXPANSIN_EG45"/>
    <property type="match status" value="1"/>
</dbReference>
<accession>A0ABR0QHC1</accession>
<dbReference type="InterPro" id="IPR036749">
    <property type="entry name" value="Expansin_CBD_sf"/>
</dbReference>
<sequence length="275" mass="30325">MVAPTLNTMLRRCGFTEFVTLCCLLLLECLKVAGNVPFAQEVSDLHWHRAVATWYGSPEGDGSDGGACGYGSLVDVKPFRARVGAVSSMLFKKGEGCGACYKVRCLDKSICSRRAVTIIITDESPGNYGANIGRPHFDLSGAAFGHMAVHGRNTELRNRGELPVMYRRTPCKYRGKNIAFHVNSGSNDNWLSLLVEYEDGDGDIGSMHIREANSNDWIEMNHLWGANWCVNRGPLKGPFSVKLTTLSTGRTLSARDVIPRNWSPKATYTSRLNFL</sequence>
<evidence type="ECO:0000256" key="4">
    <source>
        <dbReference type="SAM" id="SignalP"/>
    </source>
</evidence>
<dbReference type="EMBL" id="JARKNE010000003">
    <property type="protein sequence ID" value="KAK5838353.1"/>
    <property type="molecule type" value="Genomic_DNA"/>
</dbReference>
<dbReference type="PROSITE" id="PS50843">
    <property type="entry name" value="EXPANSIN_CBD"/>
    <property type="match status" value="1"/>
</dbReference>
<comment type="similarity">
    <text evidence="3">Belongs to the expansin family.</text>
</comment>
<dbReference type="InterPro" id="IPR005795">
    <property type="entry name" value="LolPI"/>
</dbReference>
<evidence type="ECO:0000259" key="6">
    <source>
        <dbReference type="PROSITE" id="PS50843"/>
    </source>
</evidence>
<evidence type="ECO:0000256" key="3">
    <source>
        <dbReference type="RuleBase" id="RU003460"/>
    </source>
</evidence>
<dbReference type="InterPro" id="IPR007112">
    <property type="entry name" value="Expansin/allergen_DPBB_dom"/>
</dbReference>
<dbReference type="InterPro" id="IPR007118">
    <property type="entry name" value="Expan_Lol_pI"/>
</dbReference>
<keyword evidence="4" id="KW-0732">Signal</keyword>
<dbReference type="Proteomes" id="UP001358586">
    <property type="component" value="Chromosome 3"/>
</dbReference>
<keyword evidence="8" id="KW-1185">Reference proteome</keyword>
<proteinExistence type="inferred from homology"/>
<dbReference type="PRINTS" id="PR00829">
    <property type="entry name" value="LOLP1ALLERGN"/>
</dbReference>
<dbReference type="InterPro" id="IPR009009">
    <property type="entry name" value="RlpA-like_DPBB"/>
</dbReference>
<dbReference type="Gene3D" id="2.60.40.760">
    <property type="entry name" value="Expansin, cellulose-binding-like domain"/>
    <property type="match status" value="1"/>
</dbReference>
<evidence type="ECO:0000313" key="7">
    <source>
        <dbReference type="EMBL" id="KAK5838353.1"/>
    </source>
</evidence>
<protein>
    <recommendedName>
        <fullName evidence="9">Expansin-B3-like</fullName>
    </recommendedName>
</protein>
<dbReference type="Pfam" id="PF01357">
    <property type="entry name" value="Expansin_C"/>
    <property type="match status" value="1"/>
</dbReference>
<evidence type="ECO:0000313" key="8">
    <source>
        <dbReference type="Proteomes" id="UP001358586"/>
    </source>
</evidence>
<feature type="chain" id="PRO_5046772515" description="Expansin-B3-like" evidence="4">
    <location>
        <begin position="35"/>
        <end position="275"/>
    </location>
</feature>
<dbReference type="PANTHER" id="PTHR31692">
    <property type="entry name" value="EXPANSIN-B3"/>
    <property type="match status" value="1"/>
</dbReference>
<dbReference type="PRINTS" id="PR01225">
    <property type="entry name" value="EXPANSNFAMLY"/>
</dbReference>
<reference evidence="7 8" key="1">
    <citation type="submission" date="2023-03" db="EMBL/GenBank/DDBJ databases">
        <title>WGS of Gossypium arboreum.</title>
        <authorList>
            <person name="Yu D."/>
        </authorList>
    </citation>
    <scope>NUCLEOTIDE SEQUENCE [LARGE SCALE GENOMIC DNA]</scope>
    <source>
        <tissue evidence="7">Leaf</tissue>
    </source>
</reference>
<dbReference type="SUPFAM" id="SSF50685">
    <property type="entry name" value="Barwin-like endoglucanases"/>
    <property type="match status" value="1"/>
</dbReference>
<dbReference type="InterPro" id="IPR036908">
    <property type="entry name" value="RlpA-like_sf"/>
</dbReference>
<dbReference type="Pfam" id="PF03330">
    <property type="entry name" value="DPBB_1"/>
    <property type="match status" value="1"/>
</dbReference>
<evidence type="ECO:0008006" key="9">
    <source>
        <dbReference type="Google" id="ProtNLM"/>
    </source>
</evidence>
<feature type="domain" description="Expansin-like EG45" evidence="5">
    <location>
        <begin position="65"/>
        <end position="176"/>
    </location>
</feature>
<gene>
    <name evidence="7" type="ORF">PVK06_007082</name>
</gene>
<comment type="caution">
    <text evidence="7">The sequence shown here is derived from an EMBL/GenBank/DDBJ whole genome shotgun (WGS) entry which is preliminary data.</text>
</comment>
<name>A0ABR0QHC1_GOSAR</name>
<evidence type="ECO:0000256" key="2">
    <source>
        <dbReference type="ARBA" id="ARBA00022525"/>
    </source>
</evidence>
<dbReference type="InterPro" id="IPR007117">
    <property type="entry name" value="Expansin_CBD"/>
</dbReference>
<evidence type="ECO:0000259" key="5">
    <source>
        <dbReference type="PROSITE" id="PS50842"/>
    </source>
</evidence>
<dbReference type="SMART" id="SM00837">
    <property type="entry name" value="DPBB_1"/>
    <property type="match status" value="1"/>
</dbReference>
<organism evidence="7 8">
    <name type="scientific">Gossypium arboreum</name>
    <name type="common">Tree cotton</name>
    <name type="synonym">Gossypium nanking</name>
    <dbReference type="NCBI Taxonomy" id="29729"/>
    <lineage>
        <taxon>Eukaryota</taxon>
        <taxon>Viridiplantae</taxon>
        <taxon>Streptophyta</taxon>
        <taxon>Embryophyta</taxon>
        <taxon>Tracheophyta</taxon>
        <taxon>Spermatophyta</taxon>
        <taxon>Magnoliopsida</taxon>
        <taxon>eudicotyledons</taxon>
        <taxon>Gunneridae</taxon>
        <taxon>Pentapetalae</taxon>
        <taxon>rosids</taxon>
        <taxon>malvids</taxon>
        <taxon>Malvales</taxon>
        <taxon>Malvaceae</taxon>
        <taxon>Malvoideae</taxon>
        <taxon>Gossypium</taxon>
    </lineage>
</organism>
<dbReference type="Gene3D" id="2.40.40.10">
    <property type="entry name" value="RlpA-like domain"/>
    <property type="match status" value="1"/>
</dbReference>
<dbReference type="PANTHER" id="PTHR31692:SF5">
    <property type="entry name" value="EXPANSIN-B3"/>
    <property type="match status" value="1"/>
</dbReference>
<evidence type="ECO:0000256" key="1">
    <source>
        <dbReference type="ARBA" id="ARBA00004613"/>
    </source>
</evidence>